<keyword evidence="2" id="KW-1185">Reference proteome</keyword>
<proteinExistence type="predicted"/>
<dbReference type="EMBL" id="JAXCGZ010019261">
    <property type="protein sequence ID" value="KAK7066320.1"/>
    <property type="molecule type" value="Genomic_DNA"/>
</dbReference>
<reference evidence="1 2" key="1">
    <citation type="submission" date="2023-11" db="EMBL/GenBank/DDBJ databases">
        <title>Halocaridina rubra genome assembly.</title>
        <authorList>
            <person name="Smith C."/>
        </authorList>
    </citation>
    <scope>NUCLEOTIDE SEQUENCE [LARGE SCALE GENOMIC DNA]</scope>
    <source>
        <strain evidence="1">EP-1</strain>
        <tissue evidence="1">Whole</tissue>
    </source>
</reference>
<sequence>DGPNSHAHKVKLSLKSVSGQICLITSLLWQEQMDDRWYCSSTKLWYGKKGPG</sequence>
<dbReference type="Proteomes" id="UP001381693">
    <property type="component" value="Unassembled WGS sequence"/>
</dbReference>
<organism evidence="1 2">
    <name type="scientific">Halocaridina rubra</name>
    <name type="common">Hawaiian red shrimp</name>
    <dbReference type="NCBI Taxonomy" id="373956"/>
    <lineage>
        <taxon>Eukaryota</taxon>
        <taxon>Metazoa</taxon>
        <taxon>Ecdysozoa</taxon>
        <taxon>Arthropoda</taxon>
        <taxon>Crustacea</taxon>
        <taxon>Multicrustacea</taxon>
        <taxon>Malacostraca</taxon>
        <taxon>Eumalacostraca</taxon>
        <taxon>Eucarida</taxon>
        <taxon>Decapoda</taxon>
        <taxon>Pleocyemata</taxon>
        <taxon>Caridea</taxon>
        <taxon>Atyoidea</taxon>
        <taxon>Atyidae</taxon>
        <taxon>Halocaridina</taxon>
    </lineage>
</organism>
<feature type="non-terminal residue" evidence="1">
    <location>
        <position position="1"/>
    </location>
</feature>
<protein>
    <submittedName>
        <fullName evidence="1">Uncharacterized protein</fullName>
    </submittedName>
</protein>
<name>A0AAN8WU42_HALRR</name>
<feature type="non-terminal residue" evidence="1">
    <location>
        <position position="52"/>
    </location>
</feature>
<dbReference type="AlphaFoldDB" id="A0AAN8WU42"/>
<evidence type="ECO:0000313" key="2">
    <source>
        <dbReference type="Proteomes" id="UP001381693"/>
    </source>
</evidence>
<evidence type="ECO:0000313" key="1">
    <source>
        <dbReference type="EMBL" id="KAK7066320.1"/>
    </source>
</evidence>
<gene>
    <name evidence="1" type="ORF">SK128_027261</name>
</gene>
<accession>A0AAN8WU42</accession>
<comment type="caution">
    <text evidence="1">The sequence shown here is derived from an EMBL/GenBank/DDBJ whole genome shotgun (WGS) entry which is preliminary data.</text>
</comment>